<evidence type="ECO:0000313" key="1">
    <source>
        <dbReference type="EMBL" id="SCW67408.1"/>
    </source>
</evidence>
<organism evidence="1 2">
    <name type="scientific">Paenibacillus tianmuensis</name>
    <dbReference type="NCBI Taxonomy" id="624147"/>
    <lineage>
        <taxon>Bacteria</taxon>
        <taxon>Bacillati</taxon>
        <taxon>Bacillota</taxon>
        <taxon>Bacilli</taxon>
        <taxon>Bacillales</taxon>
        <taxon>Paenibacillaceae</taxon>
        <taxon>Paenibacillus</taxon>
    </lineage>
</organism>
<accession>A0A1G4SEB9</accession>
<dbReference type="AlphaFoldDB" id="A0A1G4SEB9"/>
<evidence type="ECO:0000313" key="2">
    <source>
        <dbReference type="Proteomes" id="UP000198601"/>
    </source>
</evidence>
<protein>
    <submittedName>
        <fullName evidence="1">Uncharacterized protein</fullName>
    </submittedName>
</protein>
<dbReference type="Proteomes" id="UP000198601">
    <property type="component" value="Unassembled WGS sequence"/>
</dbReference>
<dbReference type="EMBL" id="FMTT01000027">
    <property type="protein sequence ID" value="SCW67408.1"/>
    <property type="molecule type" value="Genomic_DNA"/>
</dbReference>
<proteinExistence type="predicted"/>
<keyword evidence="2" id="KW-1185">Reference proteome</keyword>
<gene>
    <name evidence="1" type="ORF">SAMN04487970_102713</name>
</gene>
<name>A0A1G4SEB9_9BACL</name>
<reference evidence="2" key="1">
    <citation type="submission" date="2016-10" db="EMBL/GenBank/DDBJ databases">
        <authorList>
            <person name="Varghese N."/>
            <person name="Submissions S."/>
        </authorList>
    </citation>
    <scope>NUCLEOTIDE SEQUENCE [LARGE SCALE GENOMIC DNA]</scope>
    <source>
        <strain evidence="2">CGMCC 1.8946</strain>
    </source>
</reference>
<sequence>MNMSKFEVKSALLDKQGERQLRGSVRTCLALKTLGENFSEMANRRELVGIVGAAIIVFD</sequence>